<organism evidence="8 9">
    <name type="scientific">Flavihumibacter stibioxidans</name>
    <dbReference type="NCBI Taxonomy" id="1834163"/>
    <lineage>
        <taxon>Bacteria</taxon>
        <taxon>Pseudomonadati</taxon>
        <taxon>Bacteroidota</taxon>
        <taxon>Chitinophagia</taxon>
        <taxon>Chitinophagales</taxon>
        <taxon>Chitinophagaceae</taxon>
        <taxon>Flavihumibacter</taxon>
    </lineage>
</organism>
<evidence type="ECO:0000256" key="5">
    <source>
        <dbReference type="ARBA" id="ARBA00023136"/>
    </source>
</evidence>
<evidence type="ECO:0000313" key="8">
    <source>
        <dbReference type="EMBL" id="MBC6490858.1"/>
    </source>
</evidence>
<protein>
    <recommendedName>
        <fullName evidence="7">Sulfatase N-terminal domain-containing protein</fullName>
    </recommendedName>
</protein>
<reference evidence="8 9" key="1">
    <citation type="submission" date="2016-07" db="EMBL/GenBank/DDBJ databases">
        <title>Genome analysis of Flavihumibacter stibioxidans YS-17.</title>
        <authorList>
            <person name="Shi K."/>
            <person name="Han Y."/>
            <person name="Wang G."/>
        </authorList>
    </citation>
    <scope>NUCLEOTIDE SEQUENCE [LARGE SCALE GENOMIC DNA]</scope>
    <source>
        <strain evidence="8 9">YS-17</strain>
    </source>
</reference>
<dbReference type="Gene3D" id="3.30.1120.80">
    <property type="match status" value="1"/>
</dbReference>
<name>A0ABR7M765_9BACT</name>
<dbReference type="Proteomes" id="UP000765802">
    <property type="component" value="Unassembled WGS sequence"/>
</dbReference>
<keyword evidence="9" id="KW-1185">Reference proteome</keyword>
<dbReference type="PANTHER" id="PTHR47371:SF3">
    <property type="entry name" value="PHOSPHOGLYCEROL TRANSFERASE I"/>
    <property type="match status" value="1"/>
</dbReference>
<feature type="transmembrane region" description="Helical" evidence="6">
    <location>
        <begin position="173"/>
        <end position="195"/>
    </location>
</feature>
<dbReference type="PANTHER" id="PTHR47371">
    <property type="entry name" value="LIPOTEICHOIC ACID SYNTHASE"/>
    <property type="match status" value="1"/>
</dbReference>
<evidence type="ECO:0000256" key="6">
    <source>
        <dbReference type="SAM" id="Phobius"/>
    </source>
</evidence>
<keyword evidence="5 6" id="KW-0472">Membrane</keyword>
<dbReference type="Gene3D" id="3.40.720.10">
    <property type="entry name" value="Alkaline Phosphatase, subunit A"/>
    <property type="match status" value="1"/>
</dbReference>
<keyword evidence="3 6" id="KW-0812">Transmembrane</keyword>
<comment type="caution">
    <text evidence="8">The sequence shown here is derived from an EMBL/GenBank/DDBJ whole genome shotgun (WGS) entry which is preliminary data.</text>
</comment>
<feature type="transmembrane region" description="Helical" evidence="6">
    <location>
        <begin position="55"/>
        <end position="76"/>
    </location>
</feature>
<dbReference type="InterPro" id="IPR000917">
    <property type="entry name" value="Sulfatase_N"/>
</dbReference>
<evidence type="ECO:0000256" key="2">
    <source>
        <dbReference type="ARBA" id="ARBA00022475"/>
    </source>
</evidence>
<feature type="domain" description="Sulfatase N-terminal" evidence="7">
    <location>
        <begin position="279"/>
        <end position="565"/>
    </location>
</feature>
<dbReference type="InterPro" id="IPR012160">
    <property type="entry name" value="LtaS-like"/>
</dbReference>
<sequence>MQLNRQLLQRFRLWWVLILVFMSISFLTRLALLVYSAGDLSWSPVDIVSPFLIGLLYDAVAALYFSIPMLLVVGLVSQRFLNSRPGRIFSHTFFILNLLVLLFNALSEWLFWNEFAVRYNFIAVDYLIYTNEVWKNIQQSYPLPAIFSGLALITFLSWFAIRKTIHSKSAPAGIFSRLGFIMLVVAAGLLNFFLVDDGFRNFSANKLNNELAGNGLYQFGNAFRKNSMPYLDFYANQDEHKVFKTLRQLLREPGANFTGKSETDLTRHIEPAGKPEKYNVVLISIESLSAEFLGYFEEYHNRQYPEVIRQAMGYIPKITPTLDSLVNESIFFTNLYASGTRTVRGLEALSTGLPPTPGQSVVKRLPTSSGLFTIGEVLKQNGYDCKYVYGGNSYFDNMGDFFGKNGYEVVDEDAIPADSIHHETAWGVCDEDLYTQAIKEMDKSYGDGKPFFEHIMTVSHHRPYTYPEGRVSIPPSMKLREGSLQYTDYAVDKFLKEAKNKPWFKHTVFVIIADHCASSSGRTDMPLNRYHIPAWIFAPGIVKPQKFERLTSQIDIPPTILGLLNLPYESKFFGYDMFRLENGRERLLLVNYQDIAYVKNGKMVVLSPRKEVRMYEPEFRTGNVKPIPMDTQMKEEAISYFQGAAWMLDHGSFKF</sequence>
<keyword evidence="2" id="KW-1003">Cell membrane</keyword>
<comment type="subcellular location">
    <subcellularLocation>
        <location evidence="1">Cell membrane</location>
        <topology evidence="1">Multi-pass membrane protein</topology>
    </subcellularLocation>
</comment>
<feature type="transmembrane region" description="Helical" evidence="6">
    <location>
        <begin position="12"/>
        <end position="35"/>
    </location>
</feature>
<accession>A0ABR7M765</accession>
<keyword evidence="4 6" id="KW-1133">Transmembrane helix</keyword>
<evidence type="ECO:0000259" key="7">
    <source>
        <dbReference type="Pfam" id="PF00884"/>
    </source>
</evidence>
<dbReference type="PIRSF" id="PIRSF005091">
    <property type="entry name" value="Mmb_sulf_HI1246"/>
    <property type="match status" value="1"/>
</dbReference>
<feature type="transmembrane region" description="Helical" evidence="6">
    <location>
        <begin position="141"/>
        <end position="161"/>
    </location>
</feature>
<dbReference type="Pfam" id="PF00884">
    <property type="entry name" value="Sulfatase"/>
    <property type="match status" value="1"/>
</dbReference>
<dbReference type="InterPro" id="IPR050448">
    <property type="entry name" value="OpgB/LTA_synthase_biosynth"/>
</dbReference>
<dbReference type="InterPro" id="IPR017850">
    <property type="entry name" value="Alkaline_phosphatase_core_sf"/>
</dbReference>
<gene>
    <name evidence="8" type="ORF">BC349_07430</name>
</gene>
<dbReference type="EMBL" id="MBUA01000012">
    <property type="protein sequence ID" value="MBC6490858.1"/>
    <property type="molecule type" value="Genomic_DNA"/>
</dbReference>
<proteinExistence type="predicted"/>
<evidence type="ECO:0000256" key="3">
    <source>
        <dbReference type="ARBA" id="ARBA00022692"/>
    </source>
</evidence>
<evidence type="ECO:0000313" key="9">
    <source>
        <dbReference type="Proteomes" id="UP000765802"/>
    </source>
</evidence>
<dbReference type="SUPFAM" id="SSF53649">
    <property type="entry name" value="Alkaline phosphatase-like"/>
    <property type="match status" value="1"/>
</dbReference>
<evidence type="ECO:0000256" key="1">
    <source>
        <dbReference type="ARBA" id="ARBA00004651"/>
    </source>
</evidence>
<evidence type="ECO:0000256" key="4">
    <source>
        <dbReference type="ARBA" id="ARBA00022989"/>
    </source>
</evidence>
<dbReference type="CDD" id="cd16015">
    <property type="entry name" value="LTA_synthase"/>
    <property type="match status" value="1"/>
</dbReference>
<feature type="transmembrane region" description="Helical" evidence="6">
    <location>
        <begin position="88"/>
        <end position="112"/>
    </location>
</feature>